<keyword evidence="3" id="KW-1185">Reference proteome</keyword>
<feature type="domain" description="WAP" evidence="1">
    <location>
        <begin position="32"/>
        <end position="77"/>
    </location>
</feature>
<dbReference type="PRINTS" id="PR00003">
    <property type="entry name" value="4DISULPHCORE"/>
</dbReference>
<dbReference type="GO" id="GO:0004867">
    <property type="term" value="F:serine-type endopeptidase inhibitor activity"/>
    <property type="evidence" value="ECO:0007669"/>
    <property type="project" value="TreeGrafter"/>
</dbReference>
<dbReference type="InterPro" id="IPR050514">
    <property type="entry name" value="WAP_four-disulfide_core"/>
</dbReference>
<sequence length="184" mass="19921">MRRSTCSYPPCKKFPVCVQDESTTSRPNPINPETHPGVCILPTIPGPCMEQCQTDGDCRGHEKCCYNGCGKTCSAAGTVQVTKPGSCPRRLSSESLCGMDCMSDNDCPGVEKCCVTACGSTCSRPCYYWLWTLPNRATGTRSAVLVAVPPVPSFVTPREGGDTVTLCSIWKDAIYESMIQYISH</sequence>
<dbReference type="SUPFAM" id="SSF57256">
    <property type="entry name" value="Elafin-like"/>
    <property type="match status" value="2"/>
</dbReference>
<dbReference type="Proteomes" id="UP001186944">
    <property type="component" value="Unassembled WGS sequence"/>
</dbReference>
<evidence type="ECO:0000313" key="2">
    <source>
        <dbReference type="EMBL" id="KAK3087780.1"/>
    </source>
</evidence>
<evidence type="ECO:0000313" key="3">
    <source>
        <dbReference type="Proteomes" id="UP001186944"/>
    </source>
</evidence>
<dbReference type="PANTHER" id="PTHR19441:SF95">
    <property type="entry name" value="PERLWAPIN ISOFORM X1"/>
    <property type="match status" value="1"/>
</dbReference>
<protein>
    <recommendedName>
        <fullName evidence="1">WAP domain-containing protein</fullName>
    </recommendedName>
</protein>
<dbReference type="Pfam" id="PF00095">
    <property type="entry name" value="WAP"/>
    <property type="match status" value="2"/>
</dbReference>
<dbReference type="GO" id="GO:0045087">
    <property type="term" value="P:innate immune response"/>
    <property type="evidence" value="ECO:0007669"/>
    <property type="project" value="TreeGrafter"/>
</dbReference>
<dbReference type="PANTHER" id="PTHR19441">
    <property type="entry name" value="WHEY ACDIC PROTEIN WAP"/>
    <property type="match status" value="1"/>
</dbReference>
<name>A0AA89BUE8_PINIB</name>
<reference evidence="2" key="1">
    <citation type="submission" date="2019-08" db="EMBL/GenBank/DDBJ databases">
        <title>The improved chromosome-level genome for the pearl oyster Pinctada fucata martensii using PacBio sequencing and Hi-C.</title>
        <authorList>
            <person name="Zheng Z."/>
        </authorList>
    </citation>
    <scope>NUCLEOTIDE SEQUENCE</scope>
    <source>
        <strain evidence="2">ZZ-2019</strain>
        <tissue evidence="2">Adductor muscle</tissue>
    </source>
</reference>
<dbReference type="InterPro" id="IPR008197">
    <property type="entry name" value="WAP_dom"/>
</dbReference>
<dbReference type="SMART" id="SM00217">
    <property type="entry name" value="WAP"/>
    <property type="match status" value="2"/>
</dbReference>
<accession>A0AA89BUE8</accession>
<proteinExistence type="predicted"/>
<evidence type="ECO:0000259" key="1">
    <source>
        <dbReference type="PROSITE" id="PS51390"/>
    </source>
</evidence>
<dbReference type="InterPro" id="IPR036645">
    <property type="entry name" value="Elafin-like_sf"/>
</dbReference>
<dbReference type="AlphaFoldDB" id="A0AA89BUE8"/>
<dbReference type="GO" id="GO:0019731">
    <property type="term" value="P:antibacterial humoral response"/>
    <property type="evidence" value="ECO:0007669"/>
    <property type="project" value="TreeGrafter"/>
</dbReference>
<gene>
    <name evidence="2" type="ORF">FSP39_010518</name>
</gene>
<dbReference type="PROSITE" id="PS51390">
    <property type="entry name" value="WAP"/>
    <property type="match status" value="2"/>
</dbReference>
<organism evidence="2 3">
    <name type="scientific">Pinctada imbricata</name>
    <name type="common">Atlantic pearl-oyster</name>
    <name type="synonym">Pinctada martensii</name>
    <dbReference type="NCBI Taxonomy" id="66713"/>
    <lineage>
        <taxon>Eukaryota</taxon>
        <taxon>Metazoa</taxon>
        <taxon>Spiralia</taxon>
        <taxon>Lophotrochozoa</taxon>
        <taxon>Mollusca</taxon>
        <taxon>Bivalvia</taxon>
        <taxon>Autobranchia</taxon>
        <taxon>Pteriomorphia</taxon>
        <taxon>Pterioida</taxon>
        <taxon>Pterioidea</taxon>
        <taxon>Pteriidae</taxon>
        <taxon>Pinctada</taxon>
    </lineage>
</organism>
<feature type="domain" description="WAP" evidence="1">
    <location>
        <begin position="80"/>
        <end position="126"/>
    </location>
</feature>
<dbReference type="Gene3D" id="4.10.75.10">
    <property type="entry name" value="Elafin-like"/>
    <property type="match status" value="2"/>
</dbReference>
<comment type="caution">
    <text evidence="2">The sequence shown here is derived from an EMBL/GenBank/DDBJ whole genome shotgun (WGS) entry which is preliminary data.</text>
</comment>
<dbReference type="EMBL" id="VSWD01000011">
    <property type="protein sequence ID" value="KAK3087780.1"/>
    <property type="molecule type" value="Genomic_DNA"/>
</dbReference>
<dbReference type="GO" id="GO:0005615">
    <property type="term" value="C:extracellular space"/>
    <property type="evidence" value="ECO:0007669"/>
    <property type="project" value="TreeGrafter"/>
</dbReference>